<dbReference type="EMBL" id="CAJJDP010000181">
    <property type="protein sequence ID" value="CAD8214420.1"/>
    <property type="molecule type" value="Genomic_DNA"/>
</dbReference>
<keyword evidence="2" id="KW-1185">Reference proteome</keyword>
<dbReference type="Proteomes" id="UP000683925">
    <property type="component" value="Unassembled WGS sequence"/>
</dbReference>
<protein>
    <submittedName>
        <fullName evidence="1">Uncharacterized protein</fullName>
    </submittedName>
</protein>
<gene>
    <name evidence="1" type="ORF">POCTA_138.1.T1770001</name>
</gene>
<organism evidence="1 2">
    <name type="scientific">Paramecium octaurelia</name>
    <dbReference type="NCBI Taxonomy" id="43137"/>
    <lineage>
        <taxon>Eukaryota</taxon>
        <taxon>Sar</taxon>
        <taxon>Alveolata</taxon>
        <taxon>Ciliophora</taxon>
        <taxon>Intramacronucleata</taxon>
        <taxon>Oligohymenophorea</taxon>
        <taxon>Peniculida</taxon>
        <taxon>Parameciidae</taxon>
        <taxon>Paramecium</taxon>
    </lineage>
</organism>
<accession>A0A8S1YKQ2</accession>
<evidence type="ECO:0000313" key="1">
    <source>
        <dbReference type="EMBL" id="CAD8214420.1"/>
    </source>
</evidence>
<evidence type="ECO:0000313" key="2">
    <source>
        <dbReference type="Proteomes" id="UP000683925"/>
    </source>
</evidence>
<name>A0A8S1YKQ2_PAROT</name>
<sequence>MRLIKSSTILRFVIIKQMEDVDKAYQYNKRNTLFLYNIFNENQGHFGLQITLVIFDSALYGIKFIHTLFCRKHRAQIKSLLLILKQRAERAVQDDKLIAKIQKKLYTKLRIVYIQLQAQRYKYQHYQILLLPIEMDIMDMNPSRHLIIFVQQILVNKMKKKQRQAKDFQISYIIELKLCTQFEHLIYAACGQFQQLPLQCILLKPKAQKSHLNQNQTQNT</sequence>
<proteinExistence type="predicted"/>
<dbReference type="AlphaFoldDB" id="A0A8S1YKQ2"/>
<reference evidence="1" key="1">
    <citation type="submission" date="2021-01" db="EMBL/GenBank/DDBJ databases">
        <authorList>
            <consortium name="Genoscope - CEA"/>
            <person name="William W."/>
        </authorList>
    </citation>
    <scope>NUCLEOTIDE SEQUENCE</scope>
</reference>
<comment type="caution">
    <text evidence="1">The sequence shown here is derived from an EMBL/GenBank/DDBJ whole genome shotgun (WGS) entry which is preliminary data.</text>
</comment>